<dbReference type="Proteomes" id="UP000007879">
    <property type="component" value="Unassembled WGS sequence"/>
</dbReference>
<dbReference type="EnsemblMetazoa" id="XM_019995083.1">
    <property type="protein sequence ID" value="XP_019850642.1"/>
    <property type="gene ID" value="LOC109581201"/>
</dbReference>
<protein>
    <submittedName>
        <fullName evidence="1">Uncharacterized protein</fullName>
    </submittedName>
</protein>
<dbReference type="KEGG" id="aqu:109581201"/>
<dbReference type="InParanoid" id="A0A1X7VUU4"/>
<reference evidence="2" key="1">
    <citation type="journal article" date="2010" name="Nature">
        <title>The Amphimedon queenslandica genome and the evolution of animal complexity.</title>
        <authorList>
            <person name="Srivastava M."/>
            <person name="Simakov O."/>
            <person name="Chapman J."/>
            <person name="Fahey B."/>
            <person name="Gauthier M.E."/>
            <person name="Mitros T."/>
            <person name="Richards G.S."/>
            <person name="Conaco C."/>
            <person name="Dacre M."/>
            <person name="Hellsten U."/>
            <person name="Larroux C."/>
            <person name="Putnam N.H."/>
            <person name="Stanke M."/>
            <person name="Adamska M."/>
            <person name="Darling A."/>
            <person name="Degnan S.M."/>
            <person name="Oakley T.H."/>
            <person name="Plachetzki D.C."/>
            <person name="Zhai Y."/>
            <person name="Adamski M."/>
            <person name="Calcino A."/>
            <person name="Cummins S.F."/>
            <person name="Goodstein D.M."/>
            <person name="Harris C."/>
            <person name="Jackson D.J."/>
            <person name="Leys S.P."/>
            <person name="Shu S."/>
            <person name="Woodcroft B.J."/>
            <person name="Vervoort M."/>
            <person name="Kosik K.S."/>
            <person name="Manning G."/>
            <person name="Degnan B.M."/>
            <person name="Rokhsar D.S."/>
        </authorList>
    </citation>
    <scope>NUCLEOTIDE SEQUENCE [LARGE SCALE GENOMIC DNA]</scope>
</reference>
<sequence length="153" mass="16624">MGSGFSYFGGSSSSIINSSLHQEDPIMWIVVRDGISEEIREDTFWEGMVNNIHNSLLSPAVNVPMAVVLSGHSMTEEIGAHTCAQQAAVSSETSSVNAVSIDIRHPDQRRAEEAALAASIVIRDMLDPGKTYIKVKYDALVYSTSRTTEECAM</sequence>
<name>A0A1X7VUU4_AMPQE</name>
<accession>A0A1X7VUU4</accession>
<organism evidence="1">
    <name type="scientific">Amphimedon queenslandica</name>
    <name type="common">Sponge</name>
    <dbReference type="NCBI Taxonomy" id="400682"/>
    <lineage>
        <taxon>Eukaryota</taxon>
        <taxon>Metazoa</taxon>
        <taxon>Porifera</taxon>
        <taxon>Demospongiae</taxon>
        <taxon>Heteroscleromorpha</taxon>
        <taxon>Haplosclerida</taxon>
        <taxon>Niphatidae</taxon>
        <taxon>Amphimedon</taxon>
    </lineage>
</organism>
<reference evidence="1" key="2">
    <citation type="submission" date="2017-05" db="UniProtKB">
        <authorList>
            <consortium name="EnsemblMetazoa"/>
        </authorList>
    </citation>
    <scope>IDENTIFICATION</scope>
</reference>
<evidence type="ECO:0000313" key="1">
    <source>
        <dbReference type="EnsemblMetazoa" id="Aqu2.1.43634_001"/>
    </source>
</evidence>
<keyword evidence="2" id="KW-1185">Reference proteome</keyword>
<gene>
    <name evidence="1" type="primary">109581201</name>
</gene>
<dbReference type="AlphaFoldDB" id="A0A1X7VUU4"/>
<evidence type="ECO:0000313" key="2">
    <source>
        <dbReference type="Proteomes" id="UP000007879"/>
    </source>
</evidence>
<dbReference type="EnsemblMetazoa" id="Aqu2.1.43634_001">
    <property type="protein sequence ID" value="Aqu2.1.43634_001"/>
    <property type="gene ID" value="Aqu2.1.43634"/>
</dbReference>
<proteinExistence type="predicted"/>